<evidence type="ECO:0000256" key="6">
    <source>
        <dbReference type="ARBA" id="ARBA00022737"/>
    </source>
</evidence>
<dbReference type="Pfam" id="PF00400">
    <property type="entry name" value="WD40"/>
    <property type="match status" value="2"/>
</dbReference>
<dbReference type="SMART" id="SM00320">
    <property type="entry name" value="WD40"/>
    <property type="match status" value="5"/>
</dbReference>
<organism evidence="13 14">
    <name type="scientific">Adineta ricciae</name>
    <name type="common">Rotifer</name>
    <dbReference type="NCBI Taxonomy" id="249248"/>
    <lineage>
        <taxon>Eukaryota</taxon>
        <taxon>Metazoa</taxon>
        <taxon>Spiralia</taxon>
        <taxon>Gnathifera</taxon>
        <taxon>Rotifera</taxon>
        <taxon>Eurotatoria</taxon>
        <taxon>Bdelloidea</taxon>
        <taxon>Adinetida</taxon>
        <taxon>Adinetidae</taxon>
        <taxon>Adineta</taxon>
    </lineage>
</organism>
<protein>
    <recommendedName>
        <fullName evidence="8">GATOR2 complex protein WDR24</fullName>
    </recommendedName>
</protein>
<dbReference type="InterPro" id="IPR036322">
    <property type="entry name" value="WD40_repeat_dom_sf"/>
</dbReference>
<gene>
    <name evidence="13" type="ORF">XAT740_LOCUS24978</name>
</gene>
<evidence type="ECO:0000256" key="10">
    <source>
        <dbReference type="PROSITE-ProRule" id="PRU00282"/>
    </source>
</evidence>
<dbReference type="Pfam" id="PF00153">
    <property type="entry name" value="Mito_carr"/>
    <property type="match status" value="3"/>
</dbReference>
<dbReference type="SUPFAM" id="SSF103506">
    <property type="entry name" value="Mitochondrial carrier"/>
    <property type="match status" value="1"/>
</dbReference>
<evidence type="ECO:0000256" key="11">
    <source>
        <dbReference type="SAM" id="MobiDB-lite"/>
    </source>
</evidence>
<dbReference type="PROSITE" id="PS50920">
    <property type="entry name" value="SOLCAR"/>
    <property type="match status" value="3"/>
</dbReference>
<dbReference type="PROSITE" id="PS50082">
    <property type="entry name" value="WD_REPEATS_2"/>
    <property type="match status" value="1"/>
</dbReference>
<dbReference type="GO" id="GO:0061700">
    <property type="term" value="C:GATOR2 complex"/>
    <property type="evidence" value="ECO:0007669"/>
    <property type="project" value="TreeGrafter"/>
</dbReference>
<proteinExistence type="inferred from homology"/>
<feature type="repeat" description="WD" evidence="9">
    <location>
        <begin position="492"/>
        <end position="514"/>
    </location>
</feature>
<keyword evidence="4 9" id="KW-0853">WD repeat</keyword>
<dbReference type="InterPro" id="IPR049566">
    <property type="entry name" value="WDR59_RTC1-like_RING_Znf"/>
</dbReference>
<feature type="repeat" description="Solcar" evidence="10">
    <location>
        <begin position="100"/>
        <end position="194"/>
    </location>
</feature>
<dbReference type="Proteomes" id="UP000663828">
    <property type="component" value="Unassembled WGS sequence"/>
</dbReference>
<dbReference type="PANTHER" id="PTHR46200">
    <property type="entry name" value="GATOR COMPLEX PROTEIN WDR24"/>
    <property type="match status" value="1"/>
</dbReference>
<dbReference type="EMBL" id="CAJNOR010001959">
    <property type="protein sequence ID" value="CAF1226274.1"/>
    <property type="molecule type" value="Genomic_DNA"/>
</dbReference>
<dbReference type="Pfam" id="PF17120">
    <property type="entry name" value="zf-RING_16"/>
    <property type="match status" value="1"/>
</dbReference>
<keyword evidence="14" id="KW-1185">Reference proteome</keyword>
<evidence type="ECO:0000256" key="7">
    <source>
        <dbReference type="ARBA" id="ARBA00023136"/>
    </source>
</evidence>
<dbReference type="InterPro" id="IPR001680">
    <property type="entry name" value="WD40_rpt"/>
</dbReference>
<evidence type="ECO:0000256" key="1">
    <source>
        <dbReference type="ARBA" id="ARBA00004141"/>
    </source>
</evidence>
<dbReference type="GO" id="GO:0005829">
    <property type="term" value="C:cytosol"/>
    <property type="evidence" value="ECO:0007669"/>
    <property type="project" value="TreeGrafter"/>
</dbReference>
<dbReference type="InterPro" id="IPR037590">
    <property type="entry name" value="WDR24"/>
</dbReference>
<feature type="region of interest" description="Disordered" evidence="11">
    <location>
        <begin position="751"/>
        <end position="780"/>
    </location>
</feature>
<dbReference type="AlphaFoldDB" id="A0A814Y900"/>
<feature type="domain" description="WDR59/RTC1-like RING zinc finger" evidence="12">
    <location>
        <begin position="1090"/>
        <end position="1138"/>
    </location>
</feature>
<evidence type="ECO:0000256" key="9">
    <source>
        <dbReference type="PROSITE-ProRule" id="PRU00221"/>
    </source>
</evidence>
<feature type="compositionally biased region" description="Basic residues" evidence="11">
    <location>
        <begin position="769"/>
        <end position="780"/>
    </location>
</feature>
<dbReference type="Gene3D" id="2.130.10.10">
    <property type="entry name" value="YVTN repeat-like/Quinoprotein amine dehydrogenase"/>
    <property type="match status" value="2"/>
</dbReference>
<dbReference type="GO" id="GO:1904263">
    <property type="term" value="P:positive regulation of TORC1 signaling"/>
    <property type="evidence" value="ECO:0007669"/>
    <property type="project" value="TreeGrafter"/>
</dbReference>
<comment type="similarity">
    <text evidence="3">Belongs to the WD repeat WDR24 family.</text>
</comment>
<dbReference type="PANTHER" id="PTHR46200:SF1">
    <property type="entry name" value="GATOR COMPLEX PROTEIN WDR24"/>
    <property type="match status" value="1"/>
</dbReference>
<dbReference type="GO" id="GO:0005774">
    <property type="term" value="C:vacuolar membrane"/>
    <property type="evidence" value="ECO:0007669"/>
    <property type="project" value="TreeGrafter"/>
</dbReference>
<keyword evidence="5 10" id="KW-0812">Transmembrane</keyword>
<dbReference type="Gene3D" id="1.50.40.10">
    <property type="entry name" value="Mitochondrial carrier domain"/>
    <property type="match status" value="1"/>
</dbReference>
<dbReference type="CDD" id="cd16693">
    <property type="entry name" value="mRING-H2-C3H3C2_WDR24"/>
    <property type="match status" value="1"/>
</dbReference>
<evidence type="ECO:0000313" key="13">
    <source>
        <dbReference type="EMBL" id="CAF1226274.1"/>
    </source>
</evidence>
<evidence type="ECO:0000256" key="5">
    <source>
        <dbReference type="ARBA" id="ARBA00022692"/>
    </source>
</evidence>
<name>A0A814Y900_ADIRI</name>
<comment type="similarity">
    <text evidence="2">Belongs to the mitochondrial carrier (TC 2.A.29) family.</text>
</comment>
<comment type="caution">
    <text evidence="13">The sequence shown here is derived from an EMBL/GenBank/DDBJ whole genome shotgun (WGS) entry which is preliminary data.</text>
</comment>
<keyword evidence="7 10" id="KW-0472">Membrane</keyword>
<feature type="repeat" description="Solcar" evidence="10">
    <location>
        <begin position="3"/>
        <end position="87"/>
    </location>
</feature>
<feature type="repeat" description="Solcar" evidence="10">
    <location>
        <begin position="205"/>
        <end position="290"/>
    </location>
</feature>
<evidence type="ECO:0000256" key="8">
    <source>
        <dbReference type="ARBA" id="ARBA00040269"/>
    </source>
</evidence>
<dbReference type="SUPFAM" id="SSF50978">
    <property type="entry name" value="WD40 repeat-like"/>
    <property type="match status" value="1"/>
</dbReference>
<reference evidence="13" key="1">
    <citation type="submission" date="2021-02" db="EMBL/GenBank/DDBJ databases">
        <authorList>
            <person name="Nowell W R."/>
        </authorList>
    </citation>
    <scope>NUCLEOTIDE SEQUENCE</scope>
</reference>
<evidence type="ECO:0000256" key="4">
    <source>
        <dbReference type="ARBA" id="ARBA00022574"/>
    </source>
</evidence>
<dbReference type="InterPro" id="IPR018108">
    <property type="entry name" value="MCP_transmembrane"/>
</dbReference>
<comment type="subcellular location">
    <subcellularLocation>
        <location evidence="1">Membrane</location>
        <topology evidence="1">Multi-pass membrane protein</topology>
    </subcellularLocation>
</comment>
<dbReference type="GO" id="GO:0016239">
    <property type="term" value="P:positive regulation of macroautophagy"/>
    <property type="evidence" value="ECO:0007669"/>
    <property type="project" value="TreeGrafter"/>
</dbReference>
<dbReference type="InterPro" id="IPR015943">
    <property type="entry name" value="WD40/YVTN_repeat-like_dom_sf"/>
</dbReference>
<sequence length="1162" mass="132335">MNSAALYDFLSGIAGATASVYIGQPLDTIKTKLQTFPNRYRNFVDCAQKIFYKDGIHGLYAGTVPSLLANAAENGVLFMAYGQCQNLICSLNHKATSEELNSLENMAAGSLAAAFASLALCPTELVKCRIQTMNEMTTNKDIRKRQTISPMTITRNIIRTEGARGLYRGLTATLLRECPGYGCFFGGYELTRTLLTKKNEAKKDIGFVKTWLSGGMAGICFWIFMFPIDAIKSRVQVFQPNMSVAKYALHIIRNEGFTTLYAGLLPTLIRTFFATDPTNLTPFWHKIRTDTNTVVCLNYNGNRVLVAGQLNFQLLTIDQVDDTEQFNEFHDFRNASKQARTVLQPTDIGWNPNDEHFFASGSTTGLLNIWDVSQLAMISQIKIHNSRINRLQFHPTNPKLLLTASQDGYAKLIDFRTYNTNKVVASFRHVSEDGFRDIHINTANPNLFAAALNDQCIVPLWDIRRIESPAIVLTAADRTLCLAWNVNEPYWLATGGRDRTIRVWNAQDSNTRQEPLFKVQSFGTVAKLSWRPACRYHIACSTLSADPRVHVWDVRRAYLPYASFCHHQNRICDFSWRSNSDNLVSVGRDERLIHAHISTAIKTDQFVSLFSLNVSSKGHVYSAMPNIDNEYVRALYAEHHIPTTFTSLKKYYSQEIMSTFVKWNEQISAKSIIGIYKNSLADNSVEAFHQFARRWSFGTGDKSPEVLGQICDINSSVAEQLKRPDLKATWQVVKMIYADYDGLQCYRARSSRNTPSATKTRHISDSLSGHRHHHHHHHHHYHHHFQQQTSGKLNGGDVEQQNADFNDELNGRNRIKSQDQIMPSNSQIEIIDDTDTYIMRDVLTDDIIFITPEDALNNSNGYDMLYDNEIDIETMHDGMPVMSNETPSMINGENDMNGFAFNRLSRQYVDVMMYENEFGPANDFDEHDSAIQELMPVMLSDGSDNFFTIDESYCPTMQNHPLVFDDIIRETIWYYVENNELQVAVHLLLVLYPKLGENKAKELFNGDHFRWIGMYIELLQKLRLFVKAKQVTKHCLEKEKIPLTYEPNDFDGTLILSAQSPALRRLHSSSHSSAISNSSKTSSLTPKDFMCSICRIPCRGVFSFCGVCFHGGHNDHIRTWFNTRDECPYGCGHRCKDRDTQNRRSRGIPQRFTSKSSFVFQQ</sequence>
<evidence type="ECO:0000259" key="12">
    <source>
        <dbReference type="Pfam" id="PF17120"/>
    </source>
</evidence>
<dbReference type="InterPro" id="IPR023395">
    <property type="entry name" value="MCP_dom_sf"/>
</dbReference>
<evidence type="ECO:0000256" key="3">
    <source>
        <dbReference type="ARBA" id="ARBA00008134"/>
    </source>
</evidence>
<evidence type="ECO:0000256" key="2">
    <source>
        <dbReference type="ARBA" id="ARBA00006375"/>
    </source>
</evidence>
<keyword evidence="6" id="KW-0677">Repeat</keyword>
<evidence type="ECO:0000313" key="14">
    <source>
        <dbReference type="Proteomes" id="UP000663828"/>
    </source>
</evidence>
<accession>A0A814Y900</accession>